<sequence>MFTRQLSFSAPIFLAIFLVQEAVISQFRLPGGGFSLLLIFALTWAVLSQPEIAAVIGFASGFLMDLSQSASGPFGQWTLLMLLAGYAISYIGYGDDNVHANTIGIVFFVVTATFLVEIAFLLSGALLGVALGSFSQMVTTLFGMSLWSLLVAPIMLPVFTKLHGLVFDSRSVI</sequence>
<evidence type="ECO:0000256" key="3">
    <source>
        <dbReference type="ARBA" id="ARBA00022475"/>
    </source>
</evidence>
<feature type="transmembrane region" description="Helical" evidence="8">
    <location>
        <begin position="74"/>
        <end position="93"/>
    </location>
</feature>
<comment type="subcellular location">
    <subcellularLocation>
        <location evidence="1">Cell membrane</location>
        <topology evidence="1">Multi-pass membrane protein</topology>
    </subcellularLocation>
</comment>
<dbReference type="InterPro" id="IPR007227">
    <property type="entry name" value="Cell_shape_determining_MreD"/>
</dbReference>
<evidence type="ECO:0000256" key="1">
    <source>
        <dbReference type="ARBA" id="ARBA00004651"/>
    </source>
</evidence>
<evidence type="ECO:0000256" key="5">
    <source>
        <dbReference type="ARBA" id="ARBA00022960"/>
    </source>
</evidence>
<dbReference type="GO" id="GO:0008360">
    <property type="term" value="P:regulation of cell shape"/>
    <property type="evidence" value="ECO:0007669"/>
    <property type="project" value="UniProtKB-KW"/>
</dbReference>
<evidence type="ECO:0000256" key="4">
    <source>
        <dbReference type="ARBA" id="ARBA00022692"/>
    </source>
</evidence>
<dbReference type="Proteomes" id="UP000052955">
    <property type="component" value="Unassembled WGS sequence"/>
</dbReference>
<feature type="transmembrane region" description="Helical" evidence="8">
    <location>
        <begin position="105"/>
        <end position="131"/>
    </location>
</feature>
<dbReference type="GO" id="GO:0005886">
    <property type="term" value="C:plasma membrane"/>
    <property type="evidence" value="ECO:0007669"/>
    <property type="project" value="UniProtKB-SubCell"/>
</dbReference>
<feature type="transmembrane region" description="Helical" evidence="8">
    <location>
        <begin position="6"/>
        <end position="24"/>
    </location>
</feature>
<evidence type="ECO:0000256" key="8">
    <source>
        <dbReference type="SAM" id="Phobius"/>
    </source>
</evidence>
<dbReference type="AlphaFoldDB" id="A0A0R2PHM6"/>
<feature type="transmembrane region" description="Helical" evidence="8">
    <location>
        <begin position="137"/>
        <end position="160"/>
    </location>
</feature>
<comment type="caution">
    <text evidence="9">The sequence shown here is derived from an EMBL/GenBank/DDBJ whole genome shotgun (WGS) entry which is preliminary data.</text>
</comment>
<comment type="similarity">
    <text evidence="2">Belongs to the MreD family.</text>
</comment>
<keyword evidence="4 8" id="KW-0812">Transmembrane</keyword>
<dbReference type="EMBL" id="LIAN01000085">
    <property type="protein sequence ID" value="KRO37593.1"/>
    <property type="molecule type" value="Genomic_DNA"/>
</dbReference>
<accession>A0A0R2PHM6</accession>
<keyword evidence="5" id="KW-0133">Cell shape</keyword>
<evidence type="ECO:0000313" key="10">
    <source>
        <dbReference type="Proteomes" id="UP000052955"/>
    </source>
</evidence>
<keyword evidence="6 8" id="KW-1133">Transmembrane helix</keyword>
<name>A0A0R2PHM6_9ACTN</name>
<evidence type="ECO:0000256" key="7">
    <source>
        <dbReference type="ARBA" id="ARBA00023136"/>
    </source>
</evidence>
<organism evidence="9 10">
    <name type="scientific">Actinobacteria bacterium BACL15 MAG-120823-bin78</name>
    <dbReference type="NCBI Taxonomy" id="1655563"/>
    <lineage>
        <taxon>Bacteria</taxon>
        <taxon>Bacillati</taxon>
        <taxon>Actinomycetota</taxon>
        <taxon>Actinomycetes</taxon>
        <taxon>Actinomycetes incertae sedis</taxon>
        <taxon>ac1 cluster</taxon>
    </lineage>
</organism>
<feature type="transmembrane region" description="Helical" evidence="8">
    <location>
        <begin position="36"/>
        <end position="62"/>
    </location>
</feature>
<protein>
    <submittedName>
        <fullName evidence="9">Uncharacterized protein</fullName>
    </submittedName>
</protein>
<gene>
    <name evidence="9" type="ORF">ABR55_05560</name>
</gene>
<dbReference type="NCBIfam" id="TIGR03426">
    <property type="entry name" value="shape_MreD"/>
    <property type="match status" value="1"/>
</dbReference>
<keyword evidence="7 8" id="KW-0472">Membrane</keyword>
<reference evidence="9 10" key="1">
    <citation type="submission" date="2015-10" db="EMBL/GenBank/DDBJ databases">
        <title>Metagenome-Assembled Genomes uncover a global brackish microbiome.</title>
        <authorList>
            <person name="Hugerth L.W."/>
            <person name="Larsson J."/>
            <person name="Alneberg J."/>
            <person name="Lindh M.V."/>
            <person name="Legrand C."/>
            <person name="Pinhassi J."/>
            <person name="Andersson A.F."/>
        </authorList>
    </citation>
    <scope>NUCLEOTIDE SEQUENCE [LARGE SCALE GENOMIC DNA]</scope>
    <source>
        <strain evidence="9">BACL15 MAG-120823-bin78</strain>
    </source>
</reference>
<evidence type="ECO:0000256" key="2">
    <source>
        <dbReference type="ARBA" id="ARBA00007776"/>
    </source>
</evidence>
<keyword evidence="3" id="KW-1003">Cell membrane</keyword>
<evidence type="ECO:0000313" key="9">
    <source>
        <dbReference type="EMBL" id="KRO37593.1"/>
    </source>
</evidence>
<evidence type="ECO:0000256" key="6">
    <source>
        <dbReference type="ARBA" id="ARBA00022989"/>
    </source>
</evidence>
<proteinExistence type="inferred from homology"/>